<feature type="transmembrane region" description="Helical" evidence="5">
    <location>
        <begin position="1217"/>
        <end position="1241"/>
    </location>
</feature>
<dbReference type="InterPro" id="IPR038050">
    <property type="entry name" value="Neuro_actylchol_rec"/>
</dbReference>
<evidence type="ECO:0000256" key="2">
    <source>
        <dbReference type="ARBA" id="ARBA00022692"/>
    </source>
</evidence>
<reference evidence="8" key="1">
    <citation type="journal article" date="2023" name="G3 (Bethesda)">
        <title>A reference genome for the long-term kleptoplast-retaining sea slug Elysia crispata morphotype clarki.</title>
        <authorList>
            <person name="Eastman K.E."/>
            <person name="Pendleton A.L."/>
            <person name="Shaikh M.A."/>
            <person name="Suttiyut T."/>
            <person name="Ogas R."/>
            <person name="Tomko P."/>
            <person name="Gavelis G."/>
            <person name="Widhalm J.R."/>
            <person name="Wisecaver J.H."/>
        </authorList>
    </citation>
    <scope>NUCLEOTIDE SEQUENCE</scope>
    <source>
        <strain evidence="8">ECLA1</strain>
    </source>
</reference>
<keyword evidence="3 5" id="KW-1133">Transmembrane helix</keyword>
<feature type="transmembrane region" description="Helical" evidence="5">
    <location>
        <begin position="1186"/>
        <end position="1205"/>
    </location>
</feature>
<dbReference type="Gene3D" id="2.70.170.10">
    <property type="entry name" value="Neurotransmitter-gated ion-channel ligand-binding domain"/>
    <property type="match status" value="1"/>
</dbReference>
<keyword evidence="9" id="KW-1185">Reference proteome</keyword>
<proteinExistence type="predicted"/>
<dbReference type="CDD" id="cd19051">
    <property type="entry name" value="LGIC_TM_cation"/>
    <property type="match status" value="1"/>
</dbReference>
<dbReference type="InterPro" id="IPR018000">
    <property type="entry name" value="Neurotransmitter_ion_chnl_CS"/>
</dbReference>
<evidence type="ECO:0000313" key="8">
    <source>
        <dbReference type="EMBL" id="KAK3753705.1"/>
    </source>
</evidence>
<dbReference type="PANTHER" id="PTHR18945">
    <property type="entry name" value="NEUROTRANSMITTER GATED ION CHANNEL"/>
    <property type="match status" value="1"/>
</dbReference>
<sequence length="1413" mass="153454">MFHNGSVIWEPAFTATFGCEVHIPKYPLDESACKIVVGPWANYNSSIVMELHTPHMHLEETVSNGQFEVHLGDAYKRVFPYEQWFFEQVVFTLKLIRKPAHAFISLLLPLFVFSLTTRTPSSLAYCSLCLSSHLPPAHHHPQLIAPSVCLLTHHPHTIIPSLLLPLFVFSLTTRTPSSPAYSSLCLSSHLPPTHHHPQLTPPSVCLLTHHPHIIIPSLLLPLLLLPLFVFSLTTLTPSSLAYCSLCLSSHSPPAHHHPQLIPPSVCLLTHHPHTIIPSLLLPLFVFSLTTHTPSSPAYCSLCLSSHSPPAHHHPQLIAPSVCLLTHHPHTIIPSLLLPLFVFSLTTRTPSSLAYCSLCLSSHSPPTHHHPQLTAPSVCLLTHHPHTIIPSLLLPLFVFSLTTRTPSSPAYCSLCLSSHLPPLHHHLQLTAHSFDFSLTTLTPSFLVYSSLCLSSHSPPSHHHPQLIAPSVCLLTHQPHTIIPSLFLPLFVFSLTTRTPSSPASCSLCLSSHLSPAHHHPQLPALSVCLLTYHRHTIIPSFLLSLSVFSLTTRTPSSPASCSLCLSSHLPPAHHHPQLIPLSVCLLTYHQHTIIPSFLLSLSVFSLTTRTPSSSASCSLCLSSHLPPAHHHPQLPALSVCLLTYHQHTIIPSFLLSLSVFSLTTSTPSSPASCSLCLSSHLPPAHHHPQLPALSVCLLTYHQHTIIPSFLLSLSVFSLTTSTPSSPASCSLCLSSHLPPAHHHPQLPALSVCLLTYHQHTIIPSFLLSLFLLSLSVFSLTTRTPSSPASCSLCLSSHLPPAHHHPQLPAPSVCLLTHHPHTIIPSLFLLLFVFSLTTRTPSSPAYSSLCLSSHSPPAHHHPQLPAPSVCLLTYHPHTIIPSFLLSLSVFSLTTRTPSSPAYSSLYLSSHSPPAHHHPQLPALSVCLLNYHQHTILPSFLLSLSVFSLTTRTPSSPASCSLCLSSHLPPAHHHPQLPALSVCLLTYHRHTIISSFLLSVCVFSLTTDTPSSPASCSLCVSSHSPPTHHHLQLPALCVCLLTHHRHTIIQSFLLSLCVFSLTTDTPSSPGSCSLCLSSHSPPAHHHPQLPALSVCLLTHHPHTIIVSLFLPLFVFSLTTLTPSSLAYSSLYLSSHSPPAHHHPQLTASSVCLLTHHPHTIIPSLFLPLFVLSLLGPVAFLIPPVDAEKVNMSVTVLLAIVVFTGLVHGNLPNRSDQTSMLVIYVSSLLVLAFFGVLGNTIVLAVHRKQNEQVQASTCSLPEGVSRDLCSSLKACHASIKQSDSGHSEKCSEAGSEKTCVLPAKLPPEPKLRAERLNMIFFVSNTATVMFITIAETNNTKSAATQEAHGISDKIRPSQAAGAAFSNDHHRGNSAYKGVCRLGLESLSYVPVMRSVKEKKIEKDSASRCSSTDLHISE</sequence>
<dbReference type="Gene3D" id="1.20.58.390">
    <property type="entry name" value="Neurotransmitter-gated ion-channel transmembrane domain"/>
    <property type="match status" value="1"/>
</dbReference>
<dbReference type="Proteomes" id="UP001283361">
    <property type="component" value="Unassembled WGS sequence"/>
</dbReference>
<evidence type="ECO:0000259" key="6">
    <source>
        <dbReference type="Pfam" id="PF02931"/>
    </source>
</evidence>
<dbReference type="GO" id="GO:0005230">
    <property type="term" value="F:extracellular ligand-gated monoatomic ion channel activity"/>
    <property type="evidence" value="ECO:0007669"/>
    <property type="project" value="InterPro"/>
</dbReference>
<dbReference type="Pfam" id="PF02931">
    <property type="entry name" value="Neur_chan_LBD"/>
    <property type="match status" value="1"/>
</dbReference>
<evidence type="ECO:0008006" key="10">
    <source>
        <dbReference type="Google" id="ProtNLM"/>
    </source>
</evidence>
<dbReference type="InterPro" id="IPR036719">
    <property type="entry name" value="Neuro-gated_channel_TM_sf"/>
</dbReference>
<dbReference type="InterPro" id="IPR006029">
    <property type="entry name" value="Neurotrans-gated_channel_TM"/>
</dbReference>
<name>A0AAE0YPU8_9GAST</name>
<evidence type="ECO:0000256" key="3">
    <source>
        <dbReference type="ARBA" id="ARBA00022989"/>
    </source>
</evidence>
<keyword evidence="4 5" id="KW-0472">Membrane</keyword>
<accession>A0AAE0YPU8</accession>
<gene>
    <name evidence="8" type="ORF">RRG08_038352</name>
</gene>
<dbReference type="Pfam" id="PF02932">
    <property type="entry name" value="Neur_chan_memb"/>
    <property type="match status" value="1"/>
</dbReference>
<feature type="domain" description="Neurotransmitter-gated ion-channel transmembrane" evidence="7">
    <location>
        <begin position="1163"/>
        <end position="1249"/>
    </location>
</feature>
<evidence type="ECO:0000313" key="9">
    <source>
        <dbReference type="Proteomes" id="UP001283361"/>
    </source>
</evidence>
<dbReference type="PROSITE" id="PS00236">
    <property type="entry name" value="NEUROTR_ION_CHANNEL"/>
    <property type="match status" value="1"/>
</dbReference>
<keyword evidence="2 5" id="KW-0812">Transmembrane</keyword>
<dbReference type="SUPFAM" id="SSF90112">
    <property type="entry name" value="Neurotransmitter-gated ion-channel transmembrane pore"/>
    <property type="match status" value="1"/>
</dbReference>
<dbReference type="InterPro" id="IPR006202">
    <property type="entry name" value="Neur_chan_lig-bd"/>
</dbReference>
<evidence type="ECO:0000256" key="1">
    <source>
        <dbReference type="ARBA" id="ARBA00004141"/>
    </source>
</evidence>
<dbReference type="GO" id="GO:0016020">
    <property type="term" value="C:membrane"/>
    <property type="evidence" value="ECO:0007669"/>
    <property type="project" value="UniProtKB-SubCell"/>
</dbReference>
<comment type="caution">
    <text evidence="8">The sequence shown here is derived from an EMBL/GenBank/DDBJ whole genome shotgun (WGS) entry which is preliminary data.</text>
</comment>
<evidence type="ECO:0000259" key="7">
    <source>
        <dbReference type="Pfam" id="PF02932"/>
    </source>
</evidence>
<feature type="transmembrane region" description="Helical" evidence="5">
    <location>
        <begin position="1157"/>
        <end position="1179"/>
    </location>
</feature>
<organism evidence="8 9">
    <name type="scientific">Elysia crispata</name>
    <name type="common">lettuce slug</name>
    <dbReference type="NCBI Taxonomy" id="231223"/>
    <lineage>
        <taxon>Eukaryota</taxon>
        <taxon>Metazoa</taxon>
        <taxon>Spiralia</taxon>
        <taxon>Lophotrochozoa</taxon>
        <taxon>Mollusca</taxon>
        <taxon>Gastropoda</taxon>
        <taxon>Heterobranchia</taxon>
        <taxon>Euthyneura</taxon>
        <taxon>Panpulmonata</taxon>
        <taxon>Sacoglossa</taxon>
        <taxon>Placobranchoidea</taxon>
        <taxon>Plakobranchidae</taxon>
        <taxon>Elysia</taxon>
    </lineage>
</organism>
<dbReference type="InterPro" id="IPR006201">
    <property type="entry name" value="Neur_channel"/>
</dbReference>
<evidence type="ECO:0000256" key="4">
    <source>
        <dbReference type="ARBA" id="ARBA00023136"/>
    </source>
</evidence>
<protein>
    <recommendedName>
        <fullName evidence="10">Neurotransmitter-gated ion-channel ligand-binding domain-containing protein</fullName>
    </recommendedName>
</protein>
<comment type="subcellular location">
    <subcellularLocation>
        <location evidence="1">Membrane</location>
        <topology evidence="1">Multi-pass membrane protein</topology>
    </subcellularLocation>
</comment>
<evidence type="ECO:0000256" key="5">
    <source>
        <dbReference type="SAM" id="Phobius"/>
    </source>
</evidence>
<dbReference type="SUPFAM" id="SSF63712">
    <property type="entry name" value="Nicotinic receptor ligand binding domain-like"/>
    <property type="match status" value="1"/>
</dbReference>
<dbReference type="GO" id="GO:0004888">
    <property type="term" value="F:transmembrane signaling receptor activity"/>
    <property type="evidence" value="ECO:0007669"/>
    <property type="project" value="InterPro"/>
</dbReference>
<dbReference type="InterPro" id="IPR036734">
    <property type="entry name" value="Neur_chan_lig-bd_sf"/>
</dbReference>
<dbReference type="EMBL" id="JAWDGP010005693">
    <property type="protein sequence ID" value="KAK3753705.1"/>
    <property type="molecule type" value="Genomic_DNA"/>
</dbReference>
<feature type="domain" description="Neurotransmitter-gated ion-channel ligand-binding" evidence="6">
    <location>
        <begin position="3"/>
        <end position="99"/>
    </location>
</feature>